<keyword evidence="3 7" id="KW-0067">ATP-binding</keyword>
<comment type="caution">
    <text evidence="7">The sequence shown here is derived from an EMBL/GenBank/DDBJ whole genome shotgun (WGS) entry which is preliminary data.</text>
</comment>
<dbReference type="SMART" id="SM00382">
    <property type="entry name" value="AAA"/>
    <property type="match status" value="1"/>
</dbReference>
<dbReference type="PANTHER" id="PTHR42794:SF1">
    <property type="entry name" value="HEMIN IMPORT ATP-BINDING PROTEIN HMUV"/>
    <property type="match status" value="1"/>
</dbReference>
<evidence type="ECO:0000313" key="8">
    <source>
        <dbReference type="Proteomes" id="UP001207930"/>
    </source>
</evidence>
<dbReference type="NCBIfam" id="NF010068">
    <property type="entry name" value="PRK13548.1"/>
    <property type="match status" value="1"/>
</dbReference>
<dbReference type="PROSITE" id="PS50893">
    <property type="entry name" value="ABC_TRANSPORTER_2"/>
    <property type="match status" value="1"/>
</dbReference>
<dbReference type="InterPro" id="IPR003439">
    <property type="entry name" value="ABC_transporter-like_ATP-bd"/>
</dbReference>
<dbReference type="InterPro" id="IPR027417">
    <property type="entry name" value="P-loop_NTPase"/>
</dbReference>
<protein>
    <submittedName>
        <fullName evidence="7">Heme ABC transporter ATP-binding protein</fullName>
    </submittedName>
</protein>
<organism evidence="7 8">
    <name type="scientific">Luteolibacter flavescens</name>
    <dbReference type="NCBI Taxonomy" id="1859460"/>
    <lineage>
        <taxon>Bacteria</taxon>
        <taxon>Pseudomonadati</taxon>
        <taxon>Verrucomicrobiota</taxon>
        <taxon>Verrucomicrobiia</taxon>
        <taxon>Verrucomicrobiales</taxon>
        <taxon>Verrucomicrobiaceae</taxon>
        <taxon>Luteolibacter</taxon>
    </lineage>
</organism>
<evidence type="ECO:0000256" key="3">
    <source>
        <dbReference type="ARBA" id="ARBA00022840"/>
    </source>
</evidence>
<keyword evidence="2" id="KW-0547">Nucleotide-binding</keyword>
<evidence type="ECO:0000256" key="1">
    <source>
        <dbReference type="ARBA" id="ARBA00022448"/>
    </source>
</evidence>
<comment type="function">
    <text evidence="5">Part of the ABC transporter complex HmuTUV involved in hemin import. Responsible for energy coupling to the transport system.</text>
</comment>
<reference evidence="7 8" key="1">
    <citation type="submission" date="2022-10" db="EMBL/GenBank/DDBJ databases">
        <title>Luteolibacter flavescens strain MCCC 1K03193, whole genome shotgun sequencing project.</title>
        <authorList>
            <person name="Zhao G."/>
            <person name="Shen L."/>
        </authorList>
    </citation>
    <scope>NUCLEOTIDE SEQUENCE [LARGE SCALE GENOMIC DNA]</scope>
    <source>
        <strain evidence="7 8">MCCC 1K03193</strain>
    </source>
</reference>
<dbReference type="GO" id="GO:0005524">
    <property type="term" value="F:ATP binding"/>
    <property type="evidence" value="ECO:0007669"/>
    <property type="project" value="UniProtKB-KW"/>
</dbReference>
<evidence type="ECO:0000259" key="6">
    <source>
        <dbReference type="PROSITE" id="PS50893"/>
    </source>
</evidence>
<proteinExistence type="predicted"/>
<dbReference type="Gene3D" id="3.40.50.300">
    <property type="entry name" value="P-loop containing nucleotide triphosphate hydrolases"/>
    <property type="match status" value="1"/>
</dbReference>
<keyword evidence="1" id="KW-0813">Transport</keyword>
<dbReference type="EMBL" id="JAPDDS010000019">
    <property type="protein sequence ID" value="MCW1887546.1"/>
    <property type="molecule type" value="Genomic_DNA"/>
</dbReference>
<feature type="domain" description="ABC transporter" evidence="6">
    <location>
        <begin position="6"/>
        <end position="248"/>
    </location>
</feature>
<dbReference type="Proteomes" id="UP001207930">
    <property type="component" value="Unassembled WGS sequence"/>
</dbReference>
<dbReference type="Pfam" id="PF00005">
    <property type="entry name" value="ABC_tran"/>
    <property type="match status" value="1"/>
</dbReference>
<evidence type="ECO:0000313" key="7">
    <source>
        <dbReference type="EMBL" id="MCW1887546.1"/>
    </source>
</evidence>
<accession>A0ABT3FVC2</accession>
<name>A0ABT3FVC2_9BACT</name>
<evidence type="ECO:0000256" key="2">
    <source>
        <dbReference type="ARBA" id="ARBA00022741"/>
    </source>
</evidence>
<keyword evidence="4" id="KW-1278">Translocase</keyword>
<evidence type="ECO:0000256" key="5">
    <source>
        <dbReference type="ARBA" id="ARBA00037066"/>
    </source>
</evidence>
<dbReference type="CDD" id="cd03214">
    <property type="entry name" value="ABC_Iron-Siderophores_B12_Hemin"/>
    <property type="match status" value="1"/>
</dbReference>
<dbReference type="InterPro" id="IPR003593">
    <property type="entry name" value="AAA+_ATPase"/>
</dbReference>
<dbReference type="SUPFAM" id="SSF52540">
    <property type="entry name" value="P-loop containing nucleoside triphosphate hydrolases"/>
    <property type="match status" value="1"/>
</dbReference>
<sequence>MMDPVLHGHGLSFRVRGKQLLHGVDIGLHAGEIHAVVGRNGAGKSTLLKLLTGEMMPSAGSIGLDGRPLAVHKTRDLARRRAVLAQHTTLTFNYGVLEVALLGRLPHLKHGRETAEDITHARDALARVGLASLSDRGYLTLSGGEQQRVHLARVLAQLAGGEPQEKVPLLFLDEPTNNLDIHHQHQVLEIARELASAGAAVFAILHDLNLAARYADRVTLLQDGKLLATGTPATVFTPELLQRAFDHPVLVETHPIHRCPIVIPI</sequence>
<keyword evidence="8" id="KW-1185">Reference proteome</keyword>
<evidence type="ECO:0000256" key="4">
    <source>
        <dbReference type="ARBA" id="ARBA00022967"/>
    </source>
</evidence>
<dbReference type="PANTHER" id="PTHR42794">
    <property type="entry name" value="HEMIN IMPORT ATP-BINDING PROTEIN HMUV"/>
    <property type="match status" value="1"/>
</dbReference>
<gene>
    <name evidence="7" type="ORF">OKA04_22610</name>
</gene>